<organism evidence="10 11">
    <name type="scientific">Escallonia rubra</name>
    <dbReference type="NCBI Taxonomy" id="112253"/>
    <lineage>
        <taxon>Eukaryota</taxon>
        <taxon>Viridiplantae</taxon>
        <taxon>Streptophyta</taxon>
        <taxon>Embryophyta</taxon>
        <taxon>Tracheophyta</taxon>
        <taxon>Spermatophyta</taxon>
        <taxon>Magnoliopsida</taxon>
        <taxon>eudicotyledons</taxon>
        <taxon>Gunneridae</taxon>
        <taxon>Pentapetalae</taxon>
        <taxon>asterids</taxon>
        <taxon>campanulids</taxon>
        <taxon>Escalloniales</taxon>
        <taxon>Escalloniaceae</taxon>
        <taxon>Escallonia</taxon>
    </lineage>
</organism>
<keyword evidence="6" id="KW-0804">Transcription</keyword>
<dbReference type="AlphaFoldDB" id="A0AA88R4Z9"/>
<reference evidence="10" key="1">
    <citation type="submission" date="2022-12" db="EMBL/GenBank/DDBJ databases">
        <title>Draft genome assemblies for two species of Escallonia (Escalloniales).</title>
        <authorList>
            <person name="Chanderbali A."/>
            <person name="Dervinis C."/>
            <person name="Anghel I."/>
            <person name="Soltis D."/>
            <person name="Soltis P."/>
            <person name="Zapata F."/>
        </authorList>
    </citation>
    <scope>NUCLEOTIDE SEQUENCE</scope>
    <source>
        <strain evidence="10">UCBG92.1500</strain>
        <tissue evidence="10">Leaf</tissue>
    </source>
</reference>
<evidence type="ECO:0000256" key="6">
    <source>
        <dbReference type="ARBA" id="ARBA00023163"/>
    </source>
</evidence>
<dbReference type="PANTHER" id="PTHR10694">
    <property type="entry name" value="LYSINE-SPECIFIC DEMETHYLASE"/>
    <property type="match status" value="1"/>
</dbReference>
<evidence type="ECO:0008006" key="12">
    <source>
        <dbReference type="Google" id="ProtNLM"/>
    </source>
</evidence>
<dbReference type="PROSITE" id="PS51183">
    <property type="entry name" value="JMJN"/>
    <property type="match status" value="1"/>
</dbReference>
<evidence type="ECO:0000256" key="2">
    <source>
        <dbReference type="ARBA" id="ARBA00022723"/>
    </source>
</evidence>
<gene>
    <name evidence="10" type="ORF">RJ640_028394</name>
</gene>
<dbReference type="InterPro" id="IPR004198">
    <property type="entry name" value="Znf_C5HC2"/>
</dbReference>
<evidence type="ECO:0000259" key="9">
    <source>
        <dbReference type="PROSITE" id="PS51184"/>
    </source>
</evidence>
<dbReference type="Pfam" id="PF02373">
    <property type="entry name" value="JmjC"/>
    <property type="match status" value="1"/>
</dbReference>
<dbReference type="PROSITE" id="PS51184">
    <property type="entry name" value="JMJC"/>
    <property type="match status" value="1"/>
</dbReference>
<evidence type="ECO:0000256" key="7">
    <source>
        <dbReference type="ARBA" id="ARBA00023242"/>
    </source>
</evidence>
<dbReference type="GO" id="GO:0141052">
    <property type="term" value="F:histone H3 demethylase activity"/>
    <property type="evidence" value="ECO:0007669"/>
    <property type="project" value="UniProtKB-ARBA"/>
</dbReference>
<evidence type="ECO:0000259" key="8">
    <source>
        <dbReference type="PROSITE" id="PS51183"/>
    </source>
</evidence>
<comment type="caution">
    <text evidence="10">The sequence shown here is derived from an EMBL/GenBank/DDBJ whole genome shotgun (WGS) entry which is preliminary data.</text>
</comment>
<name>A0AA88R4Z9_9ASTE</name>
<protein>
    <recommendedName>
        <fullName evidence="12">Lysine-specific demethylase JMJ706-like</fullName>
    </recommendedName>
</protein>
<dbReference type="InterPro" id="IPR003347">
    <property type="entry name" value="JmjC_dom"/>
</dbReference>
<dbReference type="InterPro" id="IPR003349">
    <property type="entry name" value="JmjN"/>
</dbReference>
<evidence type="ECO:0000313" key="10">
    <source>
        <dbReference type="EMBL" id="KAK2972866.1"/>
    </source>
</evidence>
<evidence type="ECO:0000256" key="3">
    <source>
        <dbReference type="ARBA" id="ARBA00023002"/>
    </source>
</evidence>
<comment type="cofactor">
    <cofactor evidence="1">
        <name>Fe(2+)</name>
        <dbReference type="ChEBI" id="CHEBI:29033"/>
    </cofactor>
</comment>
<dbReference type="GO" id="GO:0016491">
    <property type="term" value="F:oxidoreductase activity"/>
    <property type="evidence" value="ECO:0007669"/>
    <property type="project" value="UniProtKB-KW"/>
</dbReference>
<keyword evidence="4" id="KW-0408">Iron</keyword>
<accession>A0AA88R4Z9</accession>
<dbReference type="GO" id="GO:0040029">
    <property type="term" value="P:epigenetic regulation of gene expression"/>
    <property type="evidence" value="ECO:0007669"/>
    <property type="project" value="UniProtKB-ARBA"/>
</dbReference>
<evidence type="ECO:0000313" key="11">
    <source>
        <dbReference type="Proteomes" id="UP001187471"/>
    </source>
</evidence>
<dbReference type="SMART" id="SM00558">
    <property type="entry name" value="JmjC"/>
    <property type="match status" value="1"/>
</dbReference>
<proteinExistence type="predicted"/>
<evidence type="ECO:0000256" key="1">
    <source>
        <dbReference type="ARBA" id="ARBA00001954"/>
    </source>
</evidence>
<dbReference type="GO" id="GO:0005634">
    <property type="term" value="C:nucleus"/>
    <property type="evidence" value="ECO:0007669"/>
    <property type="project" value="TreeGrafter"/>
</dbReference>
<keyword evidence="7" id="KW-0539">Nucleus</keyword>
<sequence>MECATPPDILNADSFPHSYSPLLGKGSSSKHTDSEWTNKLTECPVYRPTLEEFEDPLVYLLKIAPEASKYGICKIVSPLSSSVPPGIVLMKEKSGFKFRTDVQPLRVAEWDMNDKITFLMRGRKYTLREFENMANRVVARKYCISGCLPSSFLEREFWHQMMHGKNETVEYGINVDGSAFSSASNDRLARSKWNLKTLPRLAGSMLRLLENEIPGVTDPMLYVGMLFSMFAWHVEDHYLYSINYHHCGAPKTWYGVPGHAAFEFESVVQHYVYAREILLTDGEDGAFDLLVEKTTMFPPNLLLENSVPVYKAVQIPGEYVITFPRAYHAGFSHGFNCGEAVNFAIGDWLPFGAVASDRYALLARMPIIPYEELLCREAISLSKSSSSDNFSKDSLPSRCVKISFACLIRLHHCVRWLLKRLQASLSLSPNSQGTIFCSLCKRDCYVAHIKCNCQTDPICLFHGTESSNCLCGSNCILSLRGDLLEMEAVARIFEQEEGILEDVEQRLKCDLRIKNITPCMLEGYTPYCEVNLELDSDCFTML</sequence>
<dbReference type="GO" id="GO:0046872">
    <property type="term" value="F:metal ion binding"/>
    <property type="evidence" value="ECO:0007669"/>
    <property type="project" value="UniProtKB-KW"/>
</dbReference>
<feature type="domain" description="JmjC" evidence="9">
    <location>
        <begin position="187"/>
        <end position="360"/>
    </location>
</feature>
<evidence type="ECO:0000256" key="5">
    <source>
        <dbReference type="ARBA" id="ARBA00023015"/>
    </source>
</evidence>
<keyword evidence="11" id="KW-1185">Reference proteome</keyword>
<keyword evidence="3" id="KW-0560">Oxidoreductase</keyword>
<dbReference type="Pfam" id="PF02928">
    <property type="entry name" value="zf-C5HC2"/>
    <property type="match status" value="1"/>
</dbReference>
<dbReference type="SUPFAM" id="SSF51197">
    <property type="entry name" value="Clavaminate synthase-like"/>
    <property type="match status" value="1"/>
</dbReference>
<dbReference type="PANTHER" id="PTHR10694:SF121">
    <property type="entry name" value="LYSINE-SPECIFIC DEMETHYLASE JMJ706-LIKE"/>
    <property type="match status" value="1"/>
</dbReference>
<evidence type="ECO:0000256" key="4">
    <source>
        <dbReference type="ARBA" id="ARBA00023004"/>
    </source>
</evidence>
<keyword evidence="5" id="KW-0805">Transcription regulation</keyword>
<keyword evidence="2" id="KW-0479">Metal-binding</keyword>
<dbReference type="SMART" id="SM00545">
    <property type="entry name" value="JmjN"/>
    <property type="match status" value="1"/>
</dbReference>
<feature type="domain" description="JmjN" evidence="8">
    <location>
        <begin position="43"/>
        <end position="84"/>
    </location>
</feature>
<dbReference type="Gene3D" id="2.60.120.650">
    <property type="entry name" value="Cupin"/>
    <property type="match status" value="1"/>
</dbReference>
<dbReference type="EMBL" id="JAVXUO010002486">
    <property type="protein sequence ID" value="KAK2972866.1"/>
    <property type="molecule type" value="Genomic_DNA"/>
</dbReference>
<dbReference type="FunFam" id="2.60.120.650:FF:000016">
    <property type="entry name" value="Lysine-specific demethylase isoform A"/>
    <property type="match status" value="1"/>
</dbReference>
<dbReference type="Pfam" id="PF02375">
    <property type="entry name" value="JmjN"/>
    <property type="match status" value="1"/>
</dbReference>
<dbReference type="Proteomes" id="UP001187471">
    <property type="component" value="Unassembled WGS sequence"/>
</dbReference>
<dbReference type="GO" id="GO:0000785">
    <property type="term" value="C:chromatin"/>
    <property type="evidence" value="ECO:0007669"/>
    <property type="project" value="TreeGrafter"/>
</dbReference>